<name>A0ABN7UEE7_GIGMA</name>
<evidence type="ECO:0000313" key="1">
    <source>
        <dbReference type="EMBL" id="CAG8558033.1"/>
    </source>
</evidence>
<accession>A0ABN7UEE7</accession>
<reference evidence="1 2" key="1">
    <citation type="submission" date="2021-06" db="EMBL/GenBank/DDBJ databases">
        <authorList>
            <person name="Kallberg Y."/>
            <person name="Tangrot J."/>
            <person name="Rosling A."/>
        </authorList>
    </citation>
    <scope>NUCLEOTIDE SEQUENCE [LARGE SCALE GENOMIC DNA]</scope>
    <source>
        <strain evidence="1 2">120-4 pot B 10/14</strain>
    </source>
</reference>
<comment type="caution">
    <text evidence="1">The sequence shown here is derived from an EMBL/GenBank/DDBJ whole genome shotgun (WGS) entry which is preliminary data.</text>
</comment>
<protein>
    <submittedName>
        <fullName evidence="1">6316_t:CDS:1</fullName>
    </submittedName>
</protein>
<organism evidence="1 2">
    <name type="scientific">Gigaspora margarita</name>
    <dbReference type="NCBI Taxonomy" id="4874"/>
    <lineage>
        <taxon>Eukaryota</taxon>
        <taxon>Fungi</taxon>
        <taxon>Fungi incertae sedis</taxon>
        <taxon>Mucoromycota</taxon>
        <taxon>Glomeromycotina</taxon>
        <taxon>Glomeromycetes</taxon>
        <taxon>Diversisporales</taxon>
        <taxon>Gigasporaceae</taxon>
        <taxon>Gigaspora</taxon>
    </lineage>
</organism>
<proteinExistence type="predicted"/>
<gene>
    <name evidence="1" type="ORF">GMARGA_LOCUS4879</name>
</gene>
<evidence type="ECO:0000313" key="2">
    <source>
        <dbReference type="Proteomes" id="UP000789901"/>
    </source>
</evidence>
<sequence length="50" mass="5609">MNQELVNADLDQHQLEACQIKALDQGFELGEFLEIGTNNKCPFPFLVLSS</sequence>
<keyword evidence="2" id="KW-1185">Reference proteome</keyword>
<dbReference type="EMBL" id="CAJVQB010001987">
    <property type="protein sequence ID" value="CAG8558033.1"/>
    <property type="molecule type" value="Genomic_DNA"/>
</dbReference>
<dbReference type="Proteomes" id="UP000789901">
    <property type="component" value="Unassembled WGS sequence"/>
</dbReference>